<dbReference type="EMBL" id="JAULSV010000007">
    <property type="protein sequence ID" value="KAK0639846.1"/>
    <property type="molecule type" value="Genomic_DNA"/>
</dbReference>
<evidence type="ECO:0000313" key="1">
    <source>
        <dbReference type="EMBL" id="KAK0639846.1"/>
    </source>
</evidence>
<dbReference type="Proteomes" id="UP001174936">
    <property type="component" value="Unassembled WGS sequence"/>
</dbReference>
<accession>A0AA40CI98</accession>
<proteinExistence type="predicted"/>
<sequence length="167" mass="17734">MPKTAAMSKVAGVAELAGAPTSGLWGRGVADPFNDAASSGGCGAMALGDDQKLAKFHIPEPKARRWEDGRARQALHARTREAAVERLHANGWAKGGSDGTVPLRLGTPFEENLPIVDAARRQTRPDQTTPDTIIVRGASAETTCLKDGDSNREVRHQTTLDTIVVRG</sequence>
<evidence type="ECO:0000313" key="2">
    <source>
        <dbReference type="Proteomes" id="UP001174936"/>
    </source>
</evidence>
<comment type="caution">
    <text evidence="1">The sequence shown here is derived from an EMBL/GenBank/DDBJ whole genome shotgun (WGS) entry which is preliminary data.</text>
</comment>
<keyword evidence="2" id="KW-1185">Reference proteome</keyword>
<dbReference type="AlphaFoldDB" id="A0AA40CI98"/>
<organism evidence="1 2">
    <name type="scientific">Cercophora newfieldiana</name>
    <dbReference type="NCBI Taxonomy" id="92897"/>
    <lineage>
        <taxon>Eukaryota</taxon>
        <taxon>Fungi</taxon>
        <taxon>Dikarya</taxon>
        <taxon>Ascomycota</taxon>
        <taxon>Pezizomycotina</taxon>
        <taxon>Sordariomycetes</taxon>
        <taxon>Sordariomycetidae</taxon>
        <taxon>Sordariales</taxon>
        <taxon>Lasiosphaeriaceae</taxon>
        <taxon>Cercophora</taxon>
    </lineage>
</organism>
<gene>
    <name evidence="1" type="ORF">B0T16DRAFT_395499</name>
</gene>
<reference evidence="1" key="1">
    <citation type="submission" date="2023-06" db="EMBL/GenBank/DDBJ databases">
        <title>Genome-scale phylogeny and comparative genomics of the fungal order Sordariales.</title>
        <authorList>
            <consortium name="Lawrence Berkeley National Laboratory"/>
            <person name="Hensen N."/>
            <person name="Bonometti L."/>
            <person name="Westerberg I."/>
            <person name="Brannstrom I.O."/>
            <person name="Guillou S."/>
            <person name="Cros-Aarteil S."/>
            <person name="Calhoun S."/>
            <person name="Haridas S."/>
            <person name="Kuo A."/>
            <person name="Mondo S."/>
            <person name="Pangilinan J."/>
            <person name="Riley R."/>
            <person name="Labutti K."/>
            <person name="Andreopoulos B."/>
            <person name="Lipzen A."/>
            <person name="Chen C."/>
            <person name="Yanf M."/>
            <person name="Daum C."/>
            <person name="Ng V."/>
            <person name="Clum A."/>
            <person name="Steindorff A."/>
            <person name="Ohm R."/>
            <person name="Martin F."/>
            <person name="Silar P."/>
            <person name="Natvig D."/>
            <person name="Lalanne C."/>
            <person name="Gautier V."/>
            <person name="Ament-Velasquez S.L."/>
            <person name="Kruys A."/>
            <person name="Hutchinson M.I."/>
            <person name="Powell A.J."/>
            <person name="Barry K."/>
            <person name="Miller A.N."/>
            <person name="Grigoriev I.V."/>
            <person name="Debuchy R."/>
            <person name="Gladieux P."/>
            <person name="Thoren M.H."/>
            <person name="Johannesson H."/>
        </authorList>
    </citation>
    <scope>NUCLEOTIDE SEQUENCE</scope>
    <source>
        <strain evidence="1">SMH2532-1</strain>
    </source>
</reference>
<protein>
    <submittedName>
        <fullName evidence="1">Uncharacterized protein</fullName>
    </submittedName>
</protein>
<name>A0AA40CI98_9PEZI</name>